<dbReference type="InterPro" id="IPR049730">
    <property type="entry name" value="SNF2/RAD54-like_C"/>
</dbReference>
<dbReference type="GO" id="GO:0000812">
    <property type="term" value="C:Swr1 complex"/>
    <property type="evidence" value="ECO:0007669"/>
    <property type="project" value="TreeGrafter"/>
</dbReference>
<evidence type="ECO:0000313" key="14">
    <source>
        <dbReference type="EMBL" id="TPX54125.1"/>
    </source>
</evidence>
<dbReference type="InterPro" id="IPR050520">
    <property type="entry name" value="INO80/SWR1_helicase"/>
</dbReference>
<evidence type="ECO:0000256" key="9">
    <source>
        <dbReference type="ARBA" id="ARBA00023159"/>
    </source>
</evidence>
<evidence type="ECO:0000313" key="15">
    <source>
        <dbReference type="Proteomes" id="UP000318582"/>
    </source>
</evidence>
<evidence type="ECO:0000256" key="8">
    <source>
        <dbReference type="ARBA" id="ARBA00023125"/>
    </source>
</evidence>
<feature type="compositionally biased region" description="Basic and acidic residues" evidence="11">
    <location>
        <begin position="118"/>
        <end position="127"/>
    </location>
</feature>
<name>A0A507DSA1_9FUNG</name>
<feature type="region of interest" description="Disordered" evidence="11">
    <location>
        <begin position="1756"/>
        <end position="1790"/>
    </location>
</feature>
<feature type="compositionally biased region" description="Basic and acidic residues" evidence="11">
    <location>
        <begin position="1826"/>
        <end position="1835"/>
    </location>
</feature>
<feature type="region of interest" description="Disordered" evidence="11">
    <location>
        <begin position="71"/>
        <end position="135"/>
    </location>
</feature>
<feature type="compositionally biased region" description="Polar residues" evidence="11">
    <location>
        <begin position="576"/>
        <end position="598"/>
    </location>
</feature>
<keyword evidence="8" id="KW-0238">DNA-binding</keyword>
<keyword evidence="3" id="KW-0547">Nucleotide-binding</keyword>
<dbReference type="PANTHER" id="PTHR45685:SF1">
    <property type="entry name" value="HELICASE SRCAP"/>
    <property type="match status" value="1"/>
</dbReference>
<dbReference type="GO" id="GO:0016887">
    <property type="term" value="F:ATP hydrolysis activity"/>
    <property type="evidence" value="ECO:0007669"/>
    <property type="project" value="TreeGrafter"/>
</dbReference>
<feature type="compositionally biased region" description="Acidic residues" evidence="11">
    <location>
        <begin position="1877"/>
        <end position="1887"/>
    </location>
</feature>
<dbReference type="InterPro" id="IPR038718">
    <property type="entry name" value="SNF2-like_sf"/>
</dbReference>
<feature type="compositionally biased region" description="Acidic residues" evidence="11">
    <location>
        <begin position="470"/>
        <end position="493"/>
    </location>
</feature>
<feature type="compositionally biased region" description="Basic and acidic residues" evidence="11">
    <location>
        <begin position="1865"/>
        <end position="1876"/>
    </location>
</feature>
<dbReference type="GO" id="GO:0003677">
    <property type="term" value="F:DNA binding"/>
    <property type="evidence" value="ECO:0007669"/>
    <property type="project" value="UniProtKB-KW"/>
</dbReference>
<proteinExistence type="inferred from homology"/>
<dbReference type="STRING" id="109895.A0A507DSA1"/>
<dbReference type="InterPro" id="IPR027417">
    <property type="entry name" value="P-loop_NTPase"/>
</dbReference>
<dbReference type="GO" id="GO:0005524">
    <property type="term" value="F:ATP binding"/>
    <property type="evidence" value="ECO:0007669"/>
    <property type="project" value="UniProtKB-KW"/>
</dbReference>
<dbReference type="GO" id="GO:0042393">
    <property type="term" value="F:histone binding"/>
    <property type="evidence" value="ECO:0007669"/>
    <property type="project" value="TreeGrafter"/>
</dbReference>
<evidence type="ECO:0000256" key="10">
    <source>
        <dbReference type="ARBA" id="ARBA00023242"/>
    </source>
</evidence>
<keyword evidence="6" id="KW-0067">ATP-binding</keyword>
<reference evidence="14 15" key="1">
    <citation type="journal article" date="2019" name="Sci. Rep.">
        <title>Comparative genomics of chytrid fungi reveal insights into the obligate biotrophic and pathogenic lifestyle of Synchytrium endobioticum.</title>
        <authorList>
            <person name="van de Vossenberg B.T.L.H."/>
            <person name="Warris S."/>
            <person name="Nguyen H.D.T."/>
            <person name="van Gent-Pelzer M.P.E."/>
            <person name="Joly D.L."/>
            <person name="van de Geest H.C."/>
            <person name="Bonants P.J.M."/>
            <person name="Smith D.S."/>
            <person name="Levesque C.A."/>
            <person name="van der Lee T.A.J."/>
        </authorList>
    </citation>
    <scope>NUCLEOTIDE SEQUENCE [LARGE SCALE GENOMIC DNA]</scope>
    <source>
        <strain evidence="14 15">CBS 809.83</strain>
    </source>
</reference>
<dbReference type="PANTHER" id="PTHR45685">
    <property type="entry name" value="HELICASE SRCAP-RELATED"/>
    <property type="match status" value="1"/>
</dbReference>
<feature type="compositionally biased region" description="Acidic residues" evidence="11">
    <location>
        <begin position="644"/>
        <end position="679"/>
    </location>
</feature>
<dbReference type="Proteomes" id="UP000318582">
    <property type="component" value="Unassembled WGS sequence"/>
</dbReference>
<keyword evidence="4" id="KW-0378">Hydrolase</keyword>
<evidence type="ECO:0000256" key="1">
    <source>
        <dbReference type="ARBA" id="ARBA00004123"/>
    </source>
</evidence>
<dbReference type="Pfam" id="PF00176">
    <property type="entry name" value="SNF2-rel_dom"/>
    <property type="match status" value="1"/>
</dbReference>
<keyword evidence="15" id="KW-1185">Reference proteome</keyword>
<dbReference type="Gene3D" id="3.40.50.10810">
    <property type="entry name" value="Tandem AAA-ATPase domain"/>
    <property type="match status" value="1"/>
</dbReference>
<dbReference type="FunFam" id="3.40.50.10810:FF:000005">
    <property type="entry name" value="Photoperiod-independent early flowering 1"/>
    <property type="match status" value="1"/>
</dbReference>
<comment type="subcellular location">
    <subcellularLocation>
        <location evidence="1">Nucleus</location>
    </subcellularLocation>
</comment>
<feature type="compositionally biased region" description="Polar residues" evidence="11">
    <location>
        <begin position="615"/>
        <end position="635"/>
    </location>
</feature>
<dbReference type="CDD" id="cd18003">
    <property type="entry name" value="DEXQc_SRCAP"/>
    <property type="match status" value="1"/>
</dbReference>
<dbReference type="InterPro" id="IPR001650">
    <property type="entry name" value="Helicase_C-like"/>
</dbReference>
<evidence type="ECO:0000256" key="5">
    <source>
        <dbReference type="ARBA" id="ARBA00022806"/>
    </source>
</evidence>
<protein>
    <submittedName>
        <fullName evidence="14">Uncharacterized protein</fullName>
    </submittedName>
</protein>
<evidence type="ECO:0000256" key="4">
    <source>
        <dbReference type="ARBA" id="ARBA00022801"/>
    </source>
</evidence>
<keyword evidence="5" id="KW-0347">Helicase</keyword>
<dbReference type="InterPro" id="IPR000330">
    <property type="entry name" value="SNF2_N"/>
</dbReference>
<dbReference type="SMART" id="SM00490">
    <property type="entry name" value="HELICc"/>
    <property type="match status" value="1"/>
</dbReference>
<evidence type="ECO:0000256" key="11">
    <source>
        <dbReference type="SAM" id="MobiDB-lite"/>
    </source>
</evidence>
<sequence>MHTTPFLTKPAALLAVSQQSPILRQLQLQHHRPVAADDPADLLKTAAQSPTAPGKTPLEEVMRKFRRIHTGKNLKGAVGMSSGQPPGANRKSSAGETAAHPVHSFQFPNRHNSHHSANHHEQERDSESDSEPLSVRQQIVSGMERRKRNLIEAHNRTLRKILDDYDTKLREMYYLEHNLPLLDYDVAKLKQDKGERMINYLKTADLRTITAHNLAAEAFKQQSEQQRQDRYGTRGLTTRQEKSLDSLIESAIVAVDELLPRSALLDRQATRYANLDEYFQSFLYLDDEEITHEALRDRVQKEANVEMQIAAYRKMGLLKGITPAQLERRPEPAQKTHWSRVQDEMRVVSGGFAHAGKERVRMTRLCSKAIQKYWELRLTAGERTAAAQEREWKRAFKAVRVELCKRWKLVESIIKIQHSKLIAEEQRQAGMRQLDAMIEHSSTVLQSRHPGREERSASPSSSIRSALTFEDSEDFSVDGDDSDLDIDTDGESDQNEMDALQNEMDIPVEDLVDSSYFAYREEANEAPPESGDDDDDDMEGGENYDEDGGEDDDASNYVLAEEDLAEDPSSPLCEQVRNNTHIRQDQESALFSNPSSPLASEIGADFSDSLEPVSSPCSRSANSIDTPVTSRSNSPEAKLRREMDDEFVVDEEVDGDNEELEAEKELDLEETLEDGDSDEEMRGLQDDMDMDIDALRDAMRRMEEEMVHSGSYESEESEDASEVESGSEFDSESKDATMDSPIIEDQNYPELTEGGAAVSMGDKTNGHDRTSGDGSMDLIAVPTDANFEEREDDFSILPAQTSTMDDAVHVNDGNMSQMPVEPMAIPASPQDDQSVKHTQMFSAAEPSDGGLSLSETSADNGYRLGDNLATMTKQPNLFSDAGDIPGDTMDLSEPAQAGIPENFESTEMNEVAHAGASNVRTPVPFLLKHSLREYQHVGLDWLAGLYDSGLNGILADEMGLGKTIQTISLFAHLAVQKGVWGPHLIIVPTSVMLNWECEFKKWLPGFKLLTYYGNIAERAAKRVGWLKPNSFHVCITSYQIVLRDQHIFRRKRWAYLVLDEAHNIKNFRSQRWQTLLGFNTERRLLLTGTPLQNSLMELWSLLYFLMPADSGPGEGGFAGRQEFKEWFEGSVSQLIGDGSSLLASNMADPETRASVARLHAVLRPYILRRLKADVEKQMPGKFEHVVKCRLSKRQRFLYDDFMSRAKTKEDLASGNYLSIVNVLMQLRKVCNHPNLFEERPVVTGFAMPEGGVAYEVMGMEETLIARRLLKDTDDNINIKRLGLQIIDIQREGTYGWSGFDGQCLRNLEAESLINHSLHGAVTAELEARRLLPLDGKYRTSLEWATVRRWRTARDDVSFWERTAHINRIRCAVRGPIYSRGVIRACRQLAAREVDAIVQLSEDPRRAGGCSWSLRNAVKTPYERAGAMAEIIERFACVTPRARVHPFRFDASPPGFDFARDIVDLGSLTTSLERSCEQDVLSFAKTRLEISFPDKRLVQFDCGKLQTLDKLLRNLKQGGHRALIFTQMTKMLDILEVFVNLHGHRYLRLDGSTKVESRQVLMERFNNDKRILVFILSTRSGGIGMNLTGADTVIFYDSDWNPAMDAQAQDRAHRIGQTREVHIYRFVSEHTIEENMLIKANQKRQLDKVVIQAGDFTTEWMQKSSAGGDGGRLGEWRDWLDPDVVTAPRVPERAAAIEWEKAILQAEDETDVVALKRAQGEVERDVAEFDDTGITVMEAENALASTPANITQAANDLECGSQPTDSTEGTSKTHAAAPSHAPHTSTSVGHKVGPLDEYLFRLQIYRMDLSDVLDWRDFGEELRDVGEERERLERVQSDGGVEVTDSCGRANEGGDEDGEEDDDADERVKEDDEHAADVDNDENNETGG</sequence>
<feature type="region of interest" description="Disordered" evidence="11">
    <location>
        <begin position="702"/>
        <end position="776"/>
    </location>
</feature>
<dbReference type="Gene3D" id="3.40.50.300">
    <property type="entry name" value="P-loop containing nucleotide triphosphate hydrolases"/>
    <property type="match status" value="1"/>
</dbReference>
<feature type="compositionally biased region" description="Low complexity" evidence="11">
    <location>
        <begin position="1769"/>
        <end position="1786"/>
    </location>
</feature>
<feature type="compositionally biased region" description="Acidic residues" evidence="11">
    <location>
        <begin position="530"/>
        <end position="566"/>
    </location>
</feature>
<comment type="similarity">
    <text evidence="2">Belongs to the SNF2/RAD54 helicase family. SWR1 subfamily.</text>
</comment>
<dbReference type="GO" id="GO:0004386">
    <property type="term" value="F:helicase activity"/>
    <property type="evidence" value="ECO:0007669"/>
    <property type="project" value="UniProtKB-KW"/>
</dbReference>
<keyword evidence="7" id="KW-0156">Chromatin regulator</keyword>
<dbReference type="PROSITE" id="PS51194">
    <property type="entry name" value="HELICASE_CTER"/>
    <property type="match status" value="1"/>
</dbReference>
<evidence type="ECO:0000259" key="12">
    <source>
        <dbReference type="PROSITE" id="PS51192"/>
    </source>
</evidence>
<evidence type="ECO:0000256" key="3">
    <source>
        <dbReference type="ARBA" id="ARBA00022741"/>
    </source>
</evidence>
<dbReference type="SMART" id="SM00487">
    <property type="entry name" value="DEXDc"/>
    <property type="match status" value="1"/>
</dbReference>
<dbReference type="InterPro" id="IPR014001">
    <property type="entry name" value="Helicase_ATP-bd"/>
</dbReference>
<dbReference type="InterPro" id="IPR002464">
    <property type="entry name" value="DNA/RNA_helicase_DEAH_CS"/>
</dbReference>
<evidence type="ECO:0000256" key="6">
    <source>
        <dbReference type="ARBA" id="ARBA00022840"/>
    </source>
</evidence>
<dbReference type="GO" id="GO:0006338">
    <property type="term" value="P:chromatin remodeling"/>
    <property type="evidence" value="ECO:0007669"/>
    <property type="project" value="TreeGrafter"/>
</dbReference>
<comment type="caution">
    <text evidence="14">The sequence shown here is derived from an EMBL/GenBank/DDBJ whole genome shotgun (WGS) entry which is preliminary data.</text>
</comment>
<dbReference type="EMBL" id="QEAQ01000170">
    <property type="protein sequence ID" value="TPX54125.1"/>
    <property type="molecule type" value="Genomic_DNA"/>
</dbReference>
<feature type="region of interest" description="Disordered" evidence="11">
    <location>
        <begin position="1826"/>
        <end position="1887"/>
    </location>
</feature>
<feature type="domain" description="Helicase C-terminal" evidence="13">
    <location>
        <begin position="1506"/>
        <end position="1656"/>
    </location>
</feature>
<feature type="compositionally biased region" description="Acidic residues" evidence="11">
    <location>
        <begin position="1852"/>
        <end position="1864"/>
    </location>
</feature>
<evidence type="ECO:0000256" key="2">
    <source>
        <dbReference type="ARBA" id="ARBA00009220"/>
    </source>
</evidence>
<feature type="compositionally biased region" description="Acidic residues" evidence="11">
    <location>
        <begin position="713"/>
        <end position="730"/>
    </location>
</feature>
<feature type="region of interest" description="Disordered" evidence="11">
    <location>
        <begin position="443"/>
        <end position="493"/>
    </location>
</feature>
<dbReference type="PROSITE" id="PS00690">
    <property type="entry name" value="DEAH_ATP_HELICASE"/>
    <property type="match status" value="1"/>
</dbReference>
<accession>A0A507DSA1</accession>
<dbReference type="PROSITE" id="PS51192">
    <property type="entry name" value="HELICASE_ATP_BIND_1"/>
    <property type="match status" value="1"/>
</dbReference>
<feature type="compositionally biased region" description="Low complexity" evidence="11">
    <location>
        <begin position="457"/>
        <end position="466"/>
    </location>
</feature>
<feature type="domain" description="Helicase ATP-binding" evidence="12">
    <location>
        <begin position="943"/>
        <end position="1108"/>
    </location>
</feature>
<keyword evidence="9" id="KW-0010">Activator</keyword>
<dbReference type="CDD" id="cd18793">
    <property type="entry name" value="SF2_C_SNF"/>
    <property type="match status" value="1"/>
</dbReference>
<dbReference type="SUPFAM" id="SSF52540">
    <property type="entry name" value="P-loop containing nucleoside triphosphate hydrolases"/>
    <property type="match status" value="2"/>
</dbReference>
<evidence type="ECO:0000256" key="7">
    <source>
        <dbReference type="ARBA" id="ARBA00022853"/>
    </source>
</evidence>
<organism evidence="14 15">
    <name type="scientific">Powellomyces hirtus</name>
    <dbReference type="NCBI Taxonomy" id="109895"/>
    <lineage>
        <taxon>Eukaryota</taxon>
        <taxon>Fungi</taxon>
        <taxon>Fungi incertae sedis</taxon>
        <taxon>Chytridiomycota</taxon>
        <taxon>Chytridiomycota incertae sedis</taxon>
        <taxon>Chytridiomycetes</taxon>
        <taxon>Spizellomycetales</taxon>
        <taxon>Powellomycetaceae</taxon>
        <taxon>Powellomyces</taxon>
    </lineage>
</organism>
<dbReference type="Pfam" id="PF00271">
    <property type="entry name" value="Helicase_C"/>
    <property type="match status" value="1"/>
</dbReference>
<evidence type="ECO:0000259" key="13">
    <source>
        <dbReference type="PROSITE" id="PS51194"/>
    </source>
</evidence>
<feature type="region of interest" description="Disordered" evidence="11">
    <location>
        <begin position="521"/>
        <end position="689"/>
    </location>
</feature>
<keyword evidence="10" id="KW-0539">Nucleus</keyword>
<gene>
    <name evidence="14" type="ORF">PhCBS80983_g06042</name>
</gene>